<dbReference type="Gene3D" id="3.40.50.1820">
    <property type="entry name" value="alpha/beta hydrolase"/>
    <property type="match status" value="2"/>
</dbReference>
<dbReference type="AlphaFoldDB" id="A0A7X0F3L9"/>
<comment type="caution">
    <text evidence="1">The sequence shown here is derived from an EMBL/GenBank/DDBJ whole genome shotgun (WGS) entry which is preliminary data.</text>
</comment>
<keyword evidence="2" id="KW-1185">Reference proteome</keyword>
<sequence>MTELIFDWKHVAFAANRAFTETYGFSGSQGLTHLEGILIRPGSPSRTLLIFMHPASTLQLLPLPRALAGAGHHVLCAGSRYQRNDTALIMENVLLDLGAWIRAAKEEWGYEKIVLCGWSGGGSLTMLYQSQAERPTITETPAGDPVDVKGAGLIAADGVVSLAAHSSRALLLTEWLDGSVRNEDNPDDRDTGLDLYAPAMKSRDEPFPGEFVARYRAAQRARMARITDRVLETLDTLRRRGGGEVERVFVTHRTMADPRFLDPTIDPNGRKPGWTYLGNPETVNSGPVGLGRVSTLRSWLSQWSPHHSRADSLVTARGVTVPFLALECGADDAVPQPHTTRIFAAVGSSDREQKMVEGANHYFVNQPAELASATRIVSDWVRAKGLG</sequence>
<name>A0A7X0F3L9_9HYPH</name>
<keyword evidence="1" id="KW-0378">Hydrolase</keyword>
<gene>
    <name evidence="1" type="ORF">GGR00_000229</name>
</gene>
<dbReference type="EMBL" id="JACHOU010000001">
    <property type="protein sequence ID" value="MBB6352477.1"/>
    <property type="molecule type" value="Genomic_DNA"/>
</dbReference>
<evidence type="ECO:0000313" key="2">
    <source>
        <dbReference type="Proteomes" id="UP000536262"/>
    </source>
</evidence>
<dbReference type="GO" id="GO:0016787">
    <property type="term" value="F:hydrolase activity"/>
    <property type="evidence" value="ECO:0007669"/>
    <property type="project" value="UniProtKB-KW"/>
</dbReference>
<organism evidence="1 2">
    <name type="scientific">Aminobacter aganoensis</name>
    <dbReference type="NCBI Taxonomy" id="83264"/>
    <lineage>
        <taxon>Bacteria</taxon>
        <taxon>Pseudomonadati</taxon>
        <taxon>Pseudomonadota</taxon>
        <taxon>Alphaproteobacteria</taxon>
        <taxon>Hyphomicrobiales</taxon>
        <taxon>Phyllobacteriaceae</taxon>
        <taxon>Aminobacter</taxon>
    </lineage>
</organism>
<evidence type="ECO:0000313" key="1">
    <source>
        <dbReference type="EMBL" id="MBB6352477.1"/>
    </source>
</evidence>
<protein>
    <submittedName>
        <fullName evidence="1">Dienelactone hydrolase</fullName>
    </submittedName>
</protein>
<dbReference type="RefSeq" id="WP_055976811.1">
    <property type="nucleotide sequence ID" value="NZ_BAABEG010000001.1"/>
</dbReference>
<dbReference type="SUPFAM" id="SSF53474">
    <property type="entry name" value="alpha/beta-Hydrolases"/>
    <property type="match status" value="1"/>
</dbReference>
<proteinExistence type="predicted"/>
<dbReference type="InterPro" id="IPR029058">
    <property type="entry name" value="AB_hydrolase_fold"/>
</dbReference>
<reference evidence="1 2" key="1">
    <citation type="submission" date="2020-08" db="EMBL/GenBank/DDBJ databases">
        <title>Genomic Encyclopedia of Type Strains, Phase IV (KMG-IV): sequencing the most valuable type-strain genomes for metagenomic binning, comparative biology and taxonomic classification.</title>
        <authorList>
            <person name="Goeker M."/>
        </authorList>
    </citation>
    <scope>NUCLEOTIDE SEQUENCE [LARGE SCALE GENOMIC DNA]</scope>
    <source>
        <strain evidence="1 2">DSM 7051</strain>
    </source>
</reference>
<accession>A0A7X0F3L9</accession>
<dbReference type="Proteomes" id="UP000536262">
    <property type="component" value="Unassembled WGS sequence"/>
</dbReference>